<feature type="transmembrane region" description="Helical" evidence="1">
    <location>
        <begin position="44"/>
        <end position="61"/>
    </location>
</feature>
<reference evidence="2 3" key="1">
    <citation type="submission" date="2024-04" db="EMBL/GenBank/DDBJ databases">
        <title>Tritrichomonas musculus Genome.</title>
        <authorList>
            <person name="Alves-Ferreira E."/>
            <person name="Grigg M."/>
            <person name="Lorenzi H."/>
            <person name="Galac M."/>
        </authorList>
    </citation>
    <scope>NUCLEOTIDE SEQUENCE [LARGE SCALE GENOMIC DNA]</scope>
    <source>
        <strain evidence="2 3">EAF2021</strain>
    </source>
</reference>
<protein>
    <submittedName>
        <fullName evidence="2">Uncharacterized protein</fullName>
    </submittedName>
</protein>
<accession>A0ABR2JTB9</accession>
<dbReference type="EMBL" id="JAPFFF010000010">
    <property type="protein sequence ID" value="KAK8881462.1"/>
    <property type="molecule type" value="Genomic_DNA"/>
</dbReference>
<proteinExistence type="predicted"/>
<dbReference type="PANTHER" id="PTHR13146">
    <property type="match status" value="1"/>
</dbReference>
<evidence type="ECO:0000313" key="3">
    <source>
        <dbReference type="Proteomes" id="UP001470230"/>
    </source>
</evidence>
<evidence type="ECO:0000313" key="2">
    <source>
        <dbReference type="EMBL" id="KAK8881462.1"/>
    </source>
</evidence>
<keyword evidence="1" id="KW-0812">Transmembrane</keyword>
<feature type="transmembrane region" description="Helical" evidence="1">
    <location>
        <begin position="82"/>
        <end position="105"/>
    </location>
</feature>
<sequence>MVKLTYIIIPAQLISKAVNSITTKITLQQESTGYNNIRHYYDKPFWQSLIMTTAMSFALVVRHFWDSNGKGPHKPTPMKIRFLLAVPALCNLIAATLNIYGLAFINLSIFQML</sequence>
<comment type="caution">
    <text evidence="2">The sequence shown here is derived from an EMBL/GenBank/DDBJ whole genome shotgun (WGS) entry which is preliminary data.</text>
</comment>
<gene>
    <name evidence="2" type="ORF">M9Y10_004198</name>
</gene>
<keyword evidence="1" id="KW-0472">Membrane</keyword>
<dbReference type="PANTHER" id="PTHR13146:SF6">
    <property type="entry name" value="THH1_TOM1_TOM3 DOMAIN-CONTAINING PROTEIN"/>
    <property type="match status" value="1"/>
</dbReference>
<name>A0ABR2JTB9_9EUKA</name>
<dbReference type="Proteomes" id="UP001470230">
    <property type="component" value="Unassembled WGS sequence"/>
</dbReference>
<evidence type="ECO:0000256" key="1">
    <source>
        <dbReference type="SAM" id="Phobius"/>
    </source>
</evidence>
<keyword evidence="3" id="KW-1185">Reference proteome</keyword>
<keyword evidence="1" id="KW-1133">Transmembrane helix</keyword>
<organism evidence="2 3">
    <name type="scientific">Tritrichomonas musculus</name>
    <dbReference type="NCBI Taxonomy" id="1915356"/>
    <lineage>
        <taxon>Eukaryota</taxon>
        <taxon>Metamonada</taxon>
        <taxon>Parabasalia</taxon>
        <taxon>Tritrichomonadida</taxon>
        <taxon>Tritrichomonadidae</taxon>
        <taxon>Tritrichomonas</taxon>
    </lineage>
</organism>